<keyword evidence="5" id="KW-0066">ATP synthesis</keyword>
<dbReference type="GO" id="GO:0042777">
    <property type="term" value="P:proton motive force-driven plasma membrane ATP synthesis"/>
    <property type="evidence" value="ECO:0007669"/>
    <property type="project" value="UniProtKB-UniRule"/>
</dbReference>
<dbReference type="GO" id="GO:0005524">
    <property type="term" value="F:ATP binding"/>
    <property type="evidence" value="ECO:0007669"/>
    <property type="project" value="UniProtKB-UniRule"/>
</dbReference>
<dbReference type="InterPro" id="IPR000194">
    <property type="entry name" value="ATPase_F1/V1/A1_a/bsu_nucl-bd"/>
</dbReference>
<sequence length="470" mass="50815">MDLVTPRLRTATALEGPLLFVERPRGARLGEMVRLRVEGAPERHGQVIDLAEERAVVQVLEETRGLAPSRAEVVLTGRVASLGVARAMLGRAFDGLGRPVDGLPPPIPELRLPLAGSPMNAVRRGKPEEPIETGISAIDGLNTLVRGQKLPVFSCAGLPAARLAAQIVAQARVRRPGAAAGEGEPFAVVFAAVGASWREREAFLASFAASGAQGRTVAFVNGAEDPPIERLLAPRCALTVAEHLAFAHGLHVLVVMTDMSAYCDALREVALAREELPGRRGYPGYMYTDLASLYERAGRLLGRPGSVTQLPILTMPDDDLTHPIPDLTGYITEGQLVLSRELDQKGVYPPIDVLPSLARLMNQGIGEGKTRADHRGLADQLYACHARGCDVRRMAAIVGQAGLSDEERRFVAFSDRFEQELVGQGEVFRSFEETLDLGWRLLAAFPASSLSRVRREDLAARHHPEAQRDA</sequence>
<evidence type="ECO:0000313" key="9">
    <source>
        <dbReference type="EMBL" id="GEJ56303.1"/>
    </source>
</evidence>
<evidence type="ECO:0000256" key="2">
    <source>
        <dbReference type="ARBA" id="ARBA00022448"/>
    </source>
</evidence>
<evidence type="ECO:0000256" key="5">
    <source>
        <dbReference type="HAMAP-Rule" id="MF_00310"/>
    </source>
</evidence>
<dbReference type="Pfam" id="PF22919">
    <property type="entry name" value="ATP-synt_VA_C"/>
    <property type="match status" value="1"/>
</dbReference>
<gene>
    <name evidence="5 9" type="primary">atpB</name>
    <name evidence="9" type="ORF">AMYX_10440</name>
</gene>
<evidence type="ECO:0000259" key="7">
    <source>
        <dbReference type="Pfam" id="PF02874"/>
    </source>
</evidence>
<comment type="function">
    <text evidence="4 5">Produces ATP from ADP in the presence of a proton gradient across the membrane. The V-type beta chain is a regulatory subunit.</text>
</comment>
<keyword evidence="3 5" id="KW-0406">Ion transport</keyword>
<feature type="domain" description="ATPase F1/V1/A1 complex alpha/beta subunit N-terminal" evidence="7">
    <location>
        <begin position="16"/>
        <end position="77"/>
    </location>
</feature>
<dbReference type="InterPro" id="IPR055190">
    <property type="entry name" value="ATP-synt_VA_C"/>
</dbReference>
<dbReference type="InterPro" id="IPR004100">
    <property type="entry name" value="ATPase_F1/V1/A1_a/bsu_N"/>
</dbReference>
<dbReference type="RefSeq" id="WP_176063647.1">
    <property type="nucleotide sequence ID" value="NZ_BJTG01000002.1"/>
</dbReference>
<dbReference type="NCBIfam" id="NF003235">
    <property type="entry name" value="PRK04196.1"/>
    <property type="match status" value="1"/>
</dbReference>
<keyword evidence="5" id="KW-0375">Hydrogen ion transport</keyword>
<dbReference type="InterPro" id="IPR022879">
    <property type="entry name" value="V-ATPase_su_B/beta"/>
</dbReference>
<keyword evidence="2 5" id="KW-0813">Transport</keyword>
<dbReference type="AlphaFoldDB" id="A0A7I9VIX7"/>
<dbReference type="CDD" id="cd18118">
    <property type="entry name" value="ATP-synt_V_A-type_beta_N"/>
    <property type="match status" value="1"/>
</dbReference>
<keyword evidence="10" id="KW-1185">Reference proteome</keyword>
<dbReference type="Pfam" id="PF02874">
    <property type="entry name" value="ATP-synt_ab_N"/>
    <property type="match status" value="1"/>
</dbReference>
<dbReference type="Proteomes" id="UP000503640">
    <property type="component" value="Unassembled WGS sequence"/>
</dbReference>
<evidence type="ECO:0000256" key="4">
    <source>
        <dbReference type="ARBA" id="ARBA00059599"/>
    </source>
</evidence>
<dbReference type="Pfam" id="PF00006">
    <property type="entry name" value="ATP-synt_ab"/>
    <property type="match status" value="1"/>
</dbReference>
<name>A0A7I9VIX7_9BACT</name>
<proteinExistence type="inferred from homology"/>
<feature type="domain" description="ATPase F1/V1/A1 complex alpha/beta subunit nucleotide-binding" evidence="6">
    <location>
        <begin position="134"/>
        <end position="357"/>
    </location>
</feature>
<reference evidence="10" key="1">
    <citation type="journal article" date="2020" name="Appl. Environ. Microbiol.">
        <title>Diazotrophic Anaeromyxobacter Isolates from Soils.</title>
        <authorList>
            <person name="Masuda Y."/>
            <person name="Yamanaka H."/>
            <person name="Xu Z.X."/>
            <person name="Shiratori Y."/>
            <person name="Aono T."/>
            <person name="Amachi S."/>
            <person name="Senoo K."/>
            <person name="Itoh H."/>
        </authorList>
    </citation>
    <scope>NUCLEOTIDE SEQUENCE [LARGE SCALE GENOMIC DNA]</scope>
    <source>
        <strain evidence="10">R267</strain>
    </source>
</reference>
<organism evidence="9 10">
    <name type="scientific">Anaeromyxobacter diazotrophicus</name>
    <dbReference type="NCBI Taxonomy" id="2590199"/>
    <lineage>
        <taxon>Bacteria</taxon>
        <taxon>Pseudomonadati</taxon>
        <taxon>Myxococcota</taxon>
        <taxon>Myxococcia</taxon>
        <taxon>Myxococcales</taxon>
        <taxon>Cystobacterineae</taxon>
        <taxon>Anaeromyxobacteraceae</taxon>
        <taxon>Anaeromyxobacter</taxon>
    </lineage>
</organism>
<evidence type="ECO:0000256" key="1">
    <source>
        <dbReference type="ARBA" id="ARBA00008936"/>
    </source>
</evidence>
<dbReference type="Gene3D" id="3.40.50.12240">
    <property type="match status" value="1"/>
</dbReference>
<dbReference type="SUPFAM" id="SSF52540">
    <property type="entry name" value="P-loop containing nucleoside triphosphate hydrolases"/>
    <property type="match status" value="1"/>
</dbReference>
<comment type="similarity">
    <text evidence="1 5">Belongs to the ATPase alpha/beta chains family.</text>
</comment>
<dbReference type="CDD" id="cd01135">
    <property type="entry name" value="V_A-ATPase_B"/>
    <property type="match status" value="1"/>
</dbReference>
<evidence type="ECO:0000313" key="10">
    <source>
        <dbReference type="Proteomes" id="UP000503640"/>
    </source>
</evidence>
<evidence type="ECO:0000259" key="6">
    <source>
        <dbReference type="Pfam" id="PF00006"/>
    </source>
</evidence>
<evidence type="ECO:0000256" key="3">
    <source>
        <dbReference type="ARBA" id="ARBA00023065"/>
    </source>
</evidence>
<dbReference type="EMBL" id="BJTG01000002">
    <property type="protein sequence ID" value="GEJ56303.1"/>
    <property type="molecule type" value="Genomic_DNA"/>
</dbReference>
<feature type="domain" description="ATP synthase A/B type C-terminal" evidence="8">
    <location>
        <begin position="364"/>
        <end position="459"/>
    </location>
</feature>
<accession>A0A7I9VIX7</accession>
<dbReference type="InterPro" id="IPR027417">
    <property type="entry name" value="P-loop_NTPase"/>
</dbReference>
<dbReference type="PANTHER" id="PTHR43389:SF4">
    <property type="entry name" value="V-TYPE PROTON ATPASE SUBUNIT B"/>
    <property type="match status" value="1"/>
</dbReference>
<evidence type="ECO:0000259" key="8">
    <source>
        <dbReference type="Pfam" id="PF22919"/>
    </source>
</evidence>
<protein>
    <recommendedName>
        <fullName evidence="5">V-type ATP synthase beta chain</fullName>
    </recommendedName>
    <alternativeName>
        <fullName evidence="5">V-ATPase subunit B</fullName>
    </alternativeName>
</protein>
<dbReference type="GO" id="GO:0046933">
    <property type="term" value="F:proton-transporting ATP synthase activity, rotational mechanism"/>
    <property type="evidence" value="ECO:0007669"/>
    <property type="project" value="UniProtKB-UniRule"/>
</dbReference>
<comment type="caution">
    <text evidence="9">The sequence shown here is derived from an EMBL/GenBank/DDBJ whole genome shotgun (WGS) entry which is preliminary data.</text>
</comment>
<dbReference type="HAMAP" id="MF_00310">
    <property type="entry name" value="ATP_synth_B_arch"/>
    <property type="match status" value="1"/>
</dbReference>
<dbReference type="PANTHER" id="PTHR43389">
    <property type="entry name" value="V-TYPE PROTON ATPASE SUBUNIT B"/>
    <property type="match status" value="1"/>
</dbReference>